<evidence type="ECO:0000256" key="3">
    <source>
        <dbReference type="ARBA" id="ARBA00022840"/>
    </source>
</evidence>
<dbReference type="GO" id="GO:0008094">
    <property type="term" value="F:ATP-dependent activity, acting on DNA"/>
    <property type="evidence" value="ECO:0007669"/>
    <property type="project" value="TreeGrafter"/>
</dbReference>
<keyword evidence="1" id="KW-0547">Nucleotide-binding</keyword>
<dbReference type="GO" id="GO:0005634">
    <property type="term" value="C:nucleus"/>
    <property type="evidence" value="ECO:0007669"/>
    <property type="project" value="TreeGrafter"/>
</dbReference>
<dbReference type="AlphaFoldDB" id="A0A8H4T0W4"/>
<dbReference type="InterPro" id="IPR050628">
    <property type="entry name" value="SNF2_RAD54_helicase_TF"/>
</dbReference>
<dbReference type="Proteomes" id="UP000604273">
    <property type="component" value="Unassembled WGS sequence"/>
</dbReference>
<dbReference type="InterPro" id="IPR049730">
    <property type="entry name" value="SNF2/RAD54-like_C"/>
</dbReference>
<evidence type="ECO:0000313" key="5">
    <source>
        <dbReference type="Proteomes" id="UP000604273"/>
    </source>
</evidence>
<evidence type="ECO:0008006" key="6">
    <source>
        <dbReference type="Google" id="ProtNLM"/>
    </source>
</evidence>
<accession>A0A8H4T0W4</accession>
<comment type="caution">
    <text evidence="4">The sequence shown here is derived from an EMBL/GenBank/DDBJ whole genome shotgun (WGS) entry which is preliminary data.</text>
</comment>
<keyword evidence="5" id="KW-1185">Reference proteome</keyword>
<dbReference type="PANTHER" id="PTHR45626">
    <property type="entry name" value="TRANSCRIPTION TERMINATION FACTOR 2-RELATED"/>
    <property type="match status" value="1"/>
</dbReference>
<evidence type="ECO:0000256" key="2">
    <source>
        <dbReference type="ARBA" id="ARBA00022801"/>
    </source>
</evidence>
<keyword evidence="2" id="KW-0378">Hydrolase</keyword>
<sequence length="220" mass="23885">MTVAADSFTQIALKFNAPNSKSTAVAKAMKAAEQLGPSTISPTTTTNSLSVIWITAPEALPELDTTRENGSDGRAVVTALIKDLNLRKSGLERILCIREIRELWPGEKIIIVSEFVLFLDIIKEGIQRRGKTDAKFRFLLAEYNGSVNLETRSQVQFAFNRLGAGPEVLLPSAGAGGQGLNLARAAHIIITEPFWTPEHCRRSSGEATGFLRRGSSTFGI</sequence>
<evidence type="ECO:0000313" key="4">
    <source>
        <dbReference type="EMBL" id="KAF4949285.1"/>
    </source>
</evidence>
<dbReference type="EMBL" id="JABFAI010000242">
    <property type="protein sequence ID" value="KAF4949285.1"/>
    <property type="molecule type" value="Genomic_DNA"/>
</dbReference>
<dbReference type="GO" id="GO:0016787">
    <property type="term" value="F:hydrolase activity"/>
    <property type="evidence" value="ECO:0007669"/>
    <property type="project" value="UniProtKB-KW"/>
</dbReference>
<reference evidence="4" key="2">
    <citation type="submission" date="2020-05" db="EMBL/GenBank/DDBJ databases">
        <authorList>
            <person name="Kim H.-S."/>
            <person name="Proctor R.H."/>
            <person name="Brown D.W."/>
        </authorList>
    </citation>
    <scope>NUCLEOTIDE SEQUENCE</scope>
    <source>
        <strain evidence="4">NRRL 45417</strain>
    </source>
</reference>
<dbReference type="GO" id="GO:0006281">
    <property type="term" value="P:DNA repair"/>
    <property type="evidence" value="ECO:0007669"/>
    <property type="project" value="TreeGrafter"/>
</dbReference>
<dbReference type="Gene3D" id="3.40.50.300">
    <property type="entry name" value="P-loop containing nucleotide triphosphate hydrolases"/>
    <property type="match status" value="1"/>
</dbReference>
<name>A0A8H4T0W4_9HYPO</name>
<reference evidence="4" key="1">
    <citation type="journal article" date="2020" name="BMC Genomics">
        <title>Correction to: Identification and distribution of gene clusters required for synthesis of sphingolipid metabolism inhibitors in diverse species of the filamentous fungus Fusarium.</title>
        <authorList>
            <person name="Kim H.S."/>
            <person name="Lohmar J.M."/>
            <person name="Busman M."/>
            <person name="Brown D.W."/>
            <person name="Naumann T.A."/>
            <person name="Divon H.H."/>
            <person name="Lysoe E."/>
            <person name="Uhlig S."/>
            <person name="Proctor R.H."/>
        </authorList>
    </citation>
    <scope>NUCLEOTIDE SEQUENCE</scope>
    <source>
        <strain evidence="4">NRRL 45417</strain>
    </source>
</reference>
<proteinExistence type="predicted"/>
<protein>
    <recommendedName>
        <fullName evidence="6">Helicase C-terminal domain-containing protein</fullName>
    </recommendedName>
</protein>
<keyword evidence="3" id="KW-0067">ATP-binding</keyword>
<evidence type="ECO:0000256" key="1">
    <source>
        <dbReference type="ARBA" id="ARBA00022741"/>
    </source>
</evidence>
<dbReference type="SUPFAM" id="SSF52540">
    <property type="entry name" value="P-loop containing nucleoside triphosphate hydrolases"/>
    <property type="match status" value="1"/>
</dbReference>
<dbReference type="OrthoDB" id="5105430at2759"/>
<dbReference type="GO" id="GO:0005524">
    <property type="term" value="F:ATP binding"/>
    <property type="evidence" value="ECO:0007669"/>
    <property type="project" value="UniProtKB-KW"/>
</dbReference>
<dbReference type="InterPro" id="IPR027417">
    <property type="entry name" value="P-loop_NTPase"/>
</dbReference>
<dbReference type="CDD" id="cd18793">
    <property type="entry name" value="SF2_C_SNF"/>
    <property type="match status" value="1"/>
</dbReference>
<organism evidence="4 5">
    <name type="scientific">Fusarium gaditjirri</name>
    <dbReference type="NCBI Taxonomy" id="282569"/>
    <lineage>
        <taxon>Eukaryota</taxon>
        <taxon>Fungi</taxon>
        <taxon>Dikarya</taxon>
        <taxon>Ascomycota</taxon>
        <taxon>Pezizomycotina</taxon>
        <taxon>Sordariomycetes</taxon>
        <taxon>Hypocreomycetidae</taxon>
        <taxon>Hypocreales</taxon>
        <taxon>Nectriaceae</taxon>
        <taxon>Fusarium</taxon>
        <taxon>Fusarium nisikadoi species complex</taxon>
    </lineage>
</organism>
<gene>
    <name evidence="4" type="ORF">FGADI_9012</name>
</gene>